<organism evidence="5 6">
    <name type="scientific">Accumulibacter regalis</name>
    <dbReference type="NCBI Taxonomy" id="522306"/>
    <lineage>
        <taxon>Bacteria</taxon>
        <taxon>Pseudomonadati</taxon>
        <taxon>Pseudomonadota</taxon>
        <taxon>Betaproteobacteria</taxon>
        <taxon>Candidatus Accumulibacter</taxon>
    </lineage>
</organism>
<dbReference type="STRING" id="1454004.AW11_03618"/>
<keyword evidence="3" id="KW-0812">Transmembrane</keyword>
<dbReference type="PROSITE" id="PS50887">
    <property type="entry name" value="GGDEF"/>
    <property type="match status" value="1"/>
</dbReference>
<dbReference type="InterPro" id="IPR043128">
    <property type="entry name" value="Rev_trsase/Diguanyl_cyclase"/>
</dbReference>
<dbReference type="InterPro" id="IPR050469">
    <property type="entry name" value="Diguanylate_Cyclase"/>
</dbReference>
<sequence length="259" mass="27721">MSLFYLGPVALATWYGGRRAGIGIASISCVLWYGTQLASGFPYSHPLIPVWNALIRFGFFFVTSSLLMALRGSLVEQRHLARTDVLTGLCSRRAFEDRLDHELAMAQRRSTPLTLAYLDLDDFKAVNDSLGHAEGDRLLRTTGQAVKKALRKTDIAARLGGDEFALLLPGSNGHGAQRIVEHLGRELREAFSASALEITCSIGVVSFLEPGVSATDALAAADALMYEVKRQGKAAVAFRVVGGAPLQGLRDDGASTGGA</sequence>
<dbReference type="GO" id="GO:0016787">
    <property type="term" value="F:hydrolase activity"/>
    <property type="evidence" value="ECO:0007669"/>
    <property type="project" value="UniProtKB-KW"/>
</dbReference>
<accession>A0A011Q804</accession>
<dbReference type="Gene3D" id="3.30.70.270">
    <property type="match status" value="1"/>
</dbReference>
<name>A0A011Q804_ACCRE</name>
<dbReference type="PATRIC" id="fig|1454004.3.peg.3719"/>
<dbReference type="Pfam" id="PF00990">
    <property type="entry name" value="GGDEF"/>
    <property type="match status" value="1"/>
</dbReference>
<evidence type="ECO:0000256" key="3">
    <source>
        <dbReference type="SAM" id="Phobius"/>
    </source>
</evidence>
<proteinExistence type="predicted"/>
<dbReference type="PANTHER" id="PTHR45138:SF9">
    <property type="entry name" value="DIGUANYLATE CYCLASE DGCM-RELATED"/>
    <property type="match status" value="1"/>
</dbReference>
<keyword evidence="5" id="KW-0378">Hydrolase</keyword>
<dbReference type="PANTHER" id="PTHR45138">
    <property type="entry name" value="REGULATORY COMPONENTS OF SENSORY TRANSDUCTION SYSTEM"/>
    <property type="match status" value="1"/>
</dbReference>
<evidence type="ECO:0000256" key="2">
    <source>
        <dbReference type="ARBA" id="ARBA00034247"/>
    </source>
</evidence>
<evidence type="ECO:0000256" key="1">
    <source>
        <dbReference type="ARBA" id="ARBA00012528"/>
    </source>
</evidence>
<protein>
    <recommendedName>
        <fullName evidence="1">diguanylate cyclase</fullName>
        <ecNumber evidence="1">2.7.7.65</ecNumber>
    </recommendedName>
</protein>
<dbReference type="Proteomes" id="UP000022141">
    <property type="component" value="Unassembled WGS sequence"/>
</dbReference>
<evidence type="ECO:0000313" key="5">
    <source>
        <dbReference type="EMBL" id="EXI85295.1"/>
    </source>
</evidence>
<evidence type="ECO:0000313" key="6">
    <source>
        <dbReference type="Proteomes" id="UP000022141"/>
    </source>
</evidence>
<keyword evidence="3" id="KW-0472">Membrane</keyword>
<dbReference type="SMART" id="SM00267">
    <property type="entry name" value="GGDEF"/>
    <property type="match status" value="1"/>
</dbReference>
<evidence type="ECO:0000259" key="4">
    <source>
        <dbReference type="PROSITE" id="PS50887"/>
    </source>
</evidence>
<reference evidence="5" key="1">
    <citation type="submission" date="2014-02" db="EMBL/GenBank/DDBJ databases">
        <title>Expanding our view of genomic diversity in Candidatus Accumulibacter clades.</title>
        <authorList>
            <person name="Skennerton C.T."/>
            <person name="Barr J.J."/>
            <person name="Slater F.R."/>
            <person name="Bond P.L."/>
            <person name="Tyson G.W."/>
        </authorList>
    </citation>
    <scope>NUCLEOTIDE SEQUENCE [LARGE SCALE GENOMIC DNA]</scope>
</reference>
<dbReference type="InterPro" id="IPR029787">
    <property type="entry name" value="Nucleotide_cyclase"/>
</dbReference>
<dbReference type="InterPro" id="IPR000160">
    <property type="entry name" value="GGDEF_dom"/>
</dbReference>
<feature type="transmembrane region" description="Helical" evidence="3">
    <location>
        <begin position="50"/>
        <end position="70"/>
    </location>
</feature>
<dbReference type="NCBIfam" id="TIGR00254">
    <property type="entry name" value="GGDEF"/>
    <property type="match status" value="1"/>
</dbReference>
<dbReference type="SUPFAM" id="SSF55073">
    <property type="entry name" value="Nucleotide cyclase"/>
    <property type="match status" value="1"/>
</dbReference>
<dbReference type="CDD" id="cd01949">
    <property type="entry name" value="GGDEF"/>
    <property type="match status" value="1"/>
</dbReference>
<dbReference type="EC" id="2.7.7.65" evidence="1"/>
<feature type="domain" description="GGDEF" evidence="4">
    <location>
        <begin position="111"/>
        <end position="241"/>
    </location>
</feature>
<gene>
    <name evidence="5" type="primary">gmr_11</name>
    <name evidence="5" type="ORF">AW11_03618</name>
</gene>
<dbReference type="GO" id="GO:1902201">
    <property type="term" value="P:negative regulation of bacterial-type flagellum-dependent cell motility"/>
    <property type="evidence" value="ECO:0007669"/>
    <property type="project" value="TreeGrafter"/>
</dbReference>
<dbReference type="GO" id="GO:0052621">
    <property type="term" value="F:diguanylate cyclase activity"/>
    <property type="evidence" value="ECO:0007669"/>
    <property type="project" value="UniProtKB-EC"/>
</dbReference>
<dbReference type="eggNOG" id="COG3706">
    <property type="taxonomic scope" value="Bacteria"/>
</dbReference>
<dbReference type="AlphaFoldDB" id="A0A011Q804"/>
<dbReference type="GO" id="GO:0043709">
    <property type="term" value="P:cell adhesion involved in single-species biofilm formation"/>
    <property type="evidence" value="ECO:0007669"/>
    <property type="project" value="TreeGrafter"/>
</dbReference>
<dbReference type="GO" id="GO:0005886">
    <property type="term" value="C:plasma membrane"/>
    <property type="evidence" value="ECO:0007669"/>
    <property type="project" value="TreeGrafter"/>
</dbReference>
<keyword evidence="6" id="KW-1185">Reference proteome</keyword>
<dbReference type="FunFam" id="3.30.70.270:FF:000001">
    <property type="entry name" value="Diguanylate cyclase domain protein"/>
    <property type="match status" value="1"/>
</dbReference>
<comment type="catalytic activity">
    <reaction evidence="2">
        <text>2 GTP = 3',3'-c-di-GMP + 2 diphosphate</text>
        <dbReference type="Rhea" id="RHEA:24898"/>
        <dbReference type="ChEBI" id="CHEBI:33019"/>
        <dbReference type="ChEBI" id="CHEBI:37565"/>
        <dbReference type="ChEBI" id="CHEBI:58805"/>
        <dbReference type="EC" id="2.7.7.65"/>
    </reaction>
</comment>
<feature type="transmembrane region" description="Helical" evidence="3">
    <location>
        <begin position="20"/>
        <end position="38"/>
    </location>
</feature>
<dbReference type="EMBL" id="JEMY01000057">
    <property type="protein sequence ID" value="EXI85295.1"/>
    <property type="molecule type" value="Genomic_DNA"/>
</dbReference>
<keyword evidence="3" id="KW-1133">Transmembrane helix</keyword>
<comment type="caution">
    <text evidence="5">The sequence shown here is derived from an EMBL/GenBank/DDBJ whole genome shotgun (WGS) entry which is preliminary data.</text>
</comment>